<protein>
    <submittedName>
        <fullName evidence="2">Uncharacterized protein</fullName>
    </submittedName>
</protein>
<sequence>MQDRKRSAANLQHPSPRSPVHGASFSLPANCHFHCAGMALDSTLIRAASQERFLNHCRPPIHDLASLTPSPIELTNLST</sequence>
<feature type="region of interest" description="Disordered" evidence="1">
    <location>
        <begin position="1"/>
        <end position="21"/>
    </location>
</feature>
<dbReference type="EMBL" id="JAHLJV010000026">
    <property type="protein sequence ID" value="KAK1593283.1"/>
    <property type="molecule type" value="Genomic_DNA"/>
</dbReference>
<accession>A0AAD8V5D1</accession>
<reference evidence="2" key="1">
    <citation type="submission" date="2021-06" db="EMBL/GenBank/DDBJ databases">
        <title>Comparative genomics, transcriptomics and evolutionary studies reveal genomic signatures of adaptation to plant cell wall in hemibiotrophic fungi.</title>
        <authorList>
            <consortium name="DOE Joint Genome Institute"/>
            <person name="Baroncelli R."/>
            <person name="Diaz J.F."/>
            <person name="Benocci T."/>
            <person name="Peng M."/>
            <person name="Battaglia E."/>
            <person name="Haridas S."/>
            <person name="Andreopoulos W."/>
            <person name="Labutti K."/>
            <person name="Pangilinan J."/>
            <person name="Floch G.L."/>
            <person name="Makela M.R."/>
            <person name="Henrissat B."/>
            <person name="Grigoriev I.V."/>
            <person name="Crouch J.A."/>
            <person name="De Vries R.P."/>
            <person name="Sukno S.A."/>
            <person name="Thon M.R."/>
        </authorList>
    </citation>
    <scope>NUCLEOTIDE SEQUENCE</scope>
    <source>
        <strain evidence="2">CBS 125086</strain>
    </source>
</reference>
<dbReference type="RefSeq" id="XP_060414594.1">
    <property type="nucleotide sequence ID" value="XM_060551321.1"/>
</dbReference>
<dbReference type="GeneID" id="85435561"/>
<evidence type="ECO:0000313" key="3">
    <source>
        <dbReference type="Proteomes" id="UP001230504"/>
    </source>
</evidence>
<comment type="caution">
    <text evidence="2">The sequence shown here is derived from an EMBL/GenBank/DDBJ whole genome shotgun (WGS) entry which is preliminary data.</text>
</comment>
<proteinExistence type="predicted"/>
<keyword evidence="3" id="KW-1185">Reference proteome</keyword>
<evidence type="ECO:0000313" key="2">
    <source>
        <dbReference type="EMBL" id="KAK1593283.1"/>
    </source>
</evidence>
<dbReference type="AlphaFoldDB" id="A0AAD8V5D1"/>
<evidence type="ECO:0000256" key="1">
    <source>
        <dbReference type="SAM" id="MobiDB-lite"/>
    </source>
</evidence>
<gene>
    <name evidence="2" type="ORF">LY79DRAFT_183286</name>
</gene>
<organism evidence="2 3">
    <name type="scientific">Colletotrichum navitas</name>
    <dbReference type="NCBI Taxonomy" id="681940"/>
    <lineage>
        <taxon>Eukaryota</taxon>
        <taxon>Fungi</taxon>
        <taxon>Dikarya</taxon>
        <taxon>Ascomycota</taxon>
        <taxon>Pezizomycotina</taxon>
        <taxon>Sordariomycetes</taxon>
        <taxon>Hypocreomycetidae</taxon>
        <taxon>Glomerellales</taxon>
        <taxon>Glomerellaceae</taxon>
        <taxon>Colletotrichum</taxon>
        <taxon>Colletotrichum graminicola species complex</taxon>
    </lineage>
</organism>
<name>A0AAD8V5D1_9PEZI</name>
<dbReference type="Proteomes" id="UP001230504">
    <property type="component" value="Unassembled WGS sequence"/>
</dbReference>